<dbReference type="EMBL" id="FWXY01000025">
    <property type="protein sequence ID" value="SMD05222.1"/>
    <property type="molecule type" value="Genomic_DNA"/>
</dbReference>
<dbReference type="AlphaFoldDB" id="A0A1W2E737"/>
<evidence type="ECO:0000313" key="2">
    <source>
        <dbReference type="Proteomes" id="UP000192418"/>
    </source>
</evidence>
<sequence length="66" mass="7419">MKSTQCGGWLKETPACIPHAAVQQPPARAAKQHLRQRVMGKMFMSDPCNSLICFGLMHNQTDIFFI</sequence>
<accession>A0A1W2E737</accession>
<evidence type="ECO:0000313" key="1">
    <source>
        <dbReference type="EMBL" id="SMD05222.1"/>
    </source>
</evidence>
<organism evidence="1 2">
    <name type="scientific">Desulfocicer vacuolatum DSM 3385</name>
    <dbReference type="NCBI Taxonomy" id="1121400"/>
    <lineage>
        <taxon>Bacteria</taxon>
        <taxon>Pseudomonadati</taxon>
        <taxon>Thermodesulfobacteriota</taxon>
        <taxon>Desulfobacteria</taxon>
        <taxon>Desulfobacterales</taxon>
        <taxon>Desulfobacteraceae</taxon>
        <taxon>Desulfocicer</taxon>
    </lineage>
</organism>
<dbReference type="Proteomes" id="UP000192418">
    <property type="component" value="Unassembled WGS sequence"/>
</dbReference>
<reference evidence="1 2" key="1">
    <citation type="submission" date="2017-04" db="EMBL/GenBank/DDBJ databases">
        <authorList>
            <person name="Afonso C.L."/>
            <person name="Miller P.J."/>
            <person name="Scott M.A."/>
            <person name="Spackman E."/>
            <person name="Goraichik I."/>
            <person name="Dimitrov K.M."/>
            <person name="Suarez D.L."/>
            <person name="Swayne D.E."/>
        </authorList>
    </citation>
    <scope>NUCLEOTIDE SEQUENCE [LARGE SCALE GENOMIC DNA]</scope>
    <source>
        <strain evidence="1 2">DSM 3385</strain>
    </source>
</reference>
<gene>
    <name evidence="1" type="ORF">SAMN02746065_12529</name>
</gene>
<proteinExistence type="predicted"/>
<protein>
    <submittedName>
        <fullName evidence="1">Uncharacterized protein</fullName>
    </submittedName>
</protein>
<keyword evidence="2" id="KW-1185">Reference proteome</keyword>
<name>A0A1W2E737_9BACT</name>